<dbReference type="RefSeq" id="WP_199019698.1">
    <property type="nucleotide sequence ID" value="NZ_JAELUP010000065.1"/>
</dbReference>
<organism evidence="1 2">
    <name type="scientific">Paenibacillus roseus</name>
    <dbReference type="NCBI Taxonomy" id="2798579"/>
    <lineage>
        <taxon>Bacteria</taxon>
        <taxon>Bacillati</taxon>
        <taxon>Bacillota</taxon>
        <taxon>Bacilli</taxon>
        <taxon>Bacillales</taxon>
        <taxon>Paenibacillaceae</taxon>
        <taxon>Paenibacillus</taxon>
    </lineage>
</organism>
<dbReference type="InterPro" id="IPR024524">
    <property type="entry name" value="DUF3800"/>
</dbReference>
<name>A0A934J875_9BACL</name>
<dbReference type="EMBL" id="JAELUP010000065">
    <property type="protein sequence ID" value="MBJ6362165.1"/>
    <property type="molecule type" value="Genomic_DNA"/>
</dbReference>
<protein>
    <submittedName>
        <fullName evidence="1">DUF3800 domain-containing protein</fullName>
    </submittedName>
</protein>
<evidence type="ECO:0000313" key="1">
    <source>
        <dbReference type="EMBL" id="MBJ6362165.1"/>
    </source>
</evidence>
<accession>A0A934J875</accession>
<evidence type="ECO:0000313" key="2">
    <source>
        <dbReference type="Proteomes" id="UP000640274"/>
    </source>
</evidence>
<keyword evidence="2" id="KW-1185">Reference proteome</keyword>
<gene>
    <name evidence="1" type="ORF">JFN88_12895</name>
</gene>
<sequence>MIEVYCDESRPELLYKKKETTARYMVIGGVWISYLFREDLKANIKKLKERYNYKNEIKWKNVSPSMIDFYLELIDLFFKFDAIRFRCIVVDCEKVDLDKFHDSDSELGFYKFYYQLLKHWIDEREKYWIYLDYKKNKLPDRLHQLESVLEKTVPGKVQEIQAINSRDSLMIQLADVLIGAVGYKFHNCNTSKAKLKIIERLETYIEDEIQSTFKSERKFNVFKINLNLRG</sequence>
<dbReference type="Proteomes" id="UP000640274">
    <property type="component" value="Unassembled WGS sequence"/>
</dbReference>
<reference evidence="1" key="1">
    <citation type="submission" date="2020-12" db="EMBL/GenBank/DDBJ databases">
        <authorList>
            <person name="Huq M.A."/>
        </authorList>
    </citation>
    <scope>NUCLEOTIDE SEQUENCE</scope>
    <source>
        <strain evidence="1">MAHUQ-46</strain>
    </source>
</reference>
<comment type="caution">
    <text evidence="1">The sequence shown here is derived from an EMBL/GenBank/DDBJ whole genome shotgun (WGS) entry which is preliminary data.</text>
</comment>
<proteinExistence type="predicted"/>
<dbReference type="AlphaFoldDB" id="A0A934J875"/>
<dbReference type="Pfam" id="PF12686">
    <property type="entry name" value="DUF3800"/>
    <property type="match status" value="1"/>
</dbReference>